<dbReference type="AlphaFoldDB" id="A0A225M3V5"/>
<evidence type="ECO:0000313" key="2">
    <source>
        <dbReference type="Proteomes" id="UP000214603"/>
    </source>
</evidence>
<gene>
    <name evidence="1" type="ORF">CEY11_22925</name>
</gene>
<name>A0A225M3V5_9BURK</name>
<dbReference type="Proteomes" id="UP000214603">
    <property type="component" value="Unassembled WGS sequence"/>
</dbReference>
<dbReference type="RefSeq" id="WP_088605759.1">
    <property type="nucleotide sequence ID" value="NZ_NJIH01000016.1"/>
</dbReference>
<sequence>MKPKPPQLTPYMPQFAAYFFVAGRSKAQNLLVKPSGMQVCDVKSKPQAQRRGIFFVAYRGTGFSAGGFRT</sequence>
<keyword evidence="2" id="KW-1185">Reference proteome</keyword>
<comment type="caution">
    <text evidence="1">The sequence shown here is derived from an EMBL/GenBank/DDBJ whole genome shotgun (WGS) entry which is preliminary data.</text>
</comment>
<accession>A0A225M3V5</accession>
<proteinExistence type="predicted"/>
<protein>
    <submittedName>
        <fullName evidence="1">Uncharacterized protein</fullName>
    </submittedName>
</protein>
<reference evidence="2" key="1">
    <citation type="submission" date="2017-06" db="EMBL/GenBank/DDBJ databases">
        <title>Herbaspirillum phytohormonus sp. nov., isolated from the root nodule of Robinia pseudoacacia in lead-zinc mine.</title>
        <authorList>
            <person name="Fan M."/>
            <person name="Lin Y."/>
        </authorList>
    </citation>
    <scope>NUCLEOTIDE SEQUENCE [LARGE SCALE GENOMIC DNA]</scope>
    <source>
        <strain evidence="2">SC-089</strain>
    </source>
</reference>
<evidence type="ECO:0000313" key="1">
    <source>
        <dbReference type="EMBL" id="OWT54221.1"/>
    </source>
</evidence>
<organism evidence="1 2">
    <name type="scientific">Candidimonas nitroreducens</name>
    <dbReference type="NCBI Taxonomy" id="683354"/>
    <lineage>
        <taxon>Bacteria</taxon>
        <taxon>Pseudomonadati</taxon>
        <taxon>Pseudomonadota</taxon>
        <taxon>Betaproteobacteria</taxon>
        <taxon>Burkholderiales</taxon>
        <taxon>Alcaligenaceae</taxon>
        <taxon>Candidimonas</taxon>
    </lineage>
</organism>
<dbReference type="EMBL" id="NJIH01000016">
    <property type="protein sequence ID" value="OWT54221.1"/>
    <property type="molecule type" value="Genomic_DNA"/>
</dbReference>